<dbReference type="CDD" id="cd00030">
    <property type="entry name" value="C2"/>
    <property type="match status" value="1"/>
</dbReference>
<dbReference type="InterPro" id="IPR000008">
    <property type="entry name" value="C2_dom"/>
</dbReference>
<feature type="compositionally biased region" description="Polar residues" evidence="1">
    <location>
        <begin position="158"/>
        <end position="173"/>
    </location>
</feature>
<dbReference type="EnsemblProtists" id="PYU1_T012105">
    <property type="protein sequence ID" value="PYU1_T012105"/>
    <property type="gene ID" value="PYU1_G012079"/>
</dbReference>
<name>K3X4F6_GLOUD</name>
<dbReference type="SUPFAM" id="SSF56219">
    <property type="entry name" value="DNase I-like"/>
    <property type="match status" value="1"/>
</dbReference>
<dbReference type="VEuPathDB" id="FungiDB:PYU1_G012079"/>
<dbReference type="SMART" id="SM00128">
    <property type="entry name" value="IPPc"/>
    <property type="match status" value="1"/>
</dbReference>
<dbReference type="InterPro" id="IPR035892">
    <property type="entry name" value="C2_domain_sf"/>
</dbReference>
<dbReference type="Gene3D" id="3.60.10.10">
    <property type="entry name" value="Endonuclease/exonuclease/phosphatase"/>
    <property type="match status" value="2"/>
</dbReference>
<dbReference type="HOGENOM" id="CLU_410783_0_0_1"/>
<evidence type="ECO:0000313" key="4">
    <source>
        <dbReference type="Proteomes" id="UP000019132"/>
    </source>
</evidence>
<dbReference type="PANTHER" id="PTHR11200:SF275">
    <property type="entry name" value="LD06095P"/>
    <property type="match status" value="1"/>
</dbReference>
<evidence type="ECO:0000259" key="2">
    <source>
        <dbReference type="PROSITE" id="PS50004"/>
    </source>
</evidence>
<feature type="compositionally biased region" description="Acidic residues" evidence="1">
    <location>
        <begin position="106"/>
        <end position="131"/>
    </location>
</feature>
<reference evidence="3" key="3">
    <citation type="submission" date="2015-02" db="UniProtKB">
        <authorList>
            <consortium name="EnsemblProtists"/>
        </authorList>
    </citation>
    <scope>IDENTIFICATION</scope>
    <source>
        <strain evidence="3">DAOM BR144</strain>
    </source>
</reference>
<feature type="compositionally biased region" description="Polar residues" evidence="1">
    <location>
        <begin position="68"/>
        <end position="80"/>
    </location>
</feature>
<organism evidence="3 4">
    <name type="scientific">Globisporangium ultimum (strain ATCC 200006 / CBS 805.95 / DAOM BR144)</name>
    <name type="common">Pythium ultimum</name>
    <dbReference type="NCBI Taxonomy" id="431595"/>
    <lineage>
        <taxon>Eukaryota</taxon>
        <taxon>Sar</taxon>
        <taxon>Stramenopiles</taxon>
        <taxon>Oomycota</taxon>
        <taxon>Peronosporomycetes</taxon>
        <taxon>Pythiales</taxon>
        <taxon>Pythiaceae</taxon>
        <taxon>Globisporangium</taxon>
    </lineage>
</organism>
<dbReference type="InterPro" id="IPR000300">
    <property type="entry name" value="IPPc"/>
</dbReference>
<protein>
    <recommendedName>
        <fullName evidence="2">C2 domain-containing protein</fullName>
    </recommendedName>
</protein>
<dbReference type="GO" id="GO:0046856">
    <property type="term" value="P:phosphatidylinositol dephosphorylation"/>
    <property type="evidence" value="ECO:0007669"/>
    <property type="project" value="InterPro"/>
</dbReference>
<evidence type="ECO:0000313" key="3">
    <source>
        <dbReference type="EnsemblProtists" id="PYU1_T012105"/>
    </source>
</evidence>
<dbReference type="Proteomes" id="UP000019132">
    <property type="component" value="Unassembled WGS sequence"/>
</dbReference>
<dbReference type="InterPro" id="IPR046985">
    <property type="entry name" value="IP5"/>
</dbReference>
<reference evidence="4" key="2">
    <citation type="submission" date="2010-04" db="EMBL/GenBank/DDBJ databases">
        <authorList>
            <person name="Buell R."/>
            <person name="Hamilton J."/>
            <person name="Hostetler J."/>
        </authorList>
    </citation>
    <scope>NUCLEOTIDE SEQUENCE [LARGE SCALE GENOMIC DNA]</scope>
    <source>
        <strain evidence="4">DAOM:BR144</strain>
    </source>
</reference>
<dbReference type="eggNOG" id="KOG0565">
    <property type="taxonomic scope" value="Eukaryota"/>
</dbReference>
<reference evidence="4" key="1">
    <citation type="journal article" date="2010" name="Genome Biol.">
        <title>Genome sequence of the necrotrophic plant pathogen Pythium ultimum reveals original pathogenicity mechanisms and effector repertoire.</title>
        <authorList>
            <person name="Levesque C.A."/>
            <person name="Brouwer H."/>
            <person name="Cano L."/>
            <person name="Hamilton J.P."/>
            <person name="Holt C."/>
            <person name="Huitema E."/>
            <person name="Raffaele S."/>
            <person name="Robideau G.P."/>
            <person name="Thines M."/>
            <person name="Win J."/>
            <person name="Zerillo M.M."/>
            <person name="Beakes G.W."/>
            <person name="Boore J.L."/>
            <person name="Busam D."/>
            <person name="Dumas B."/>
            <person name="Ferriera S."/>
            <person name="Fuerstenberg S.I."/>
            <person name="Gachon C.M."/>
            <person name="Gaulin E."/>
            <person name="Govers F."/>
            <person name="Grenville-Briggs L."/>
            <person name="Horner N."/>
            <person name="Hostetler J."/>
            <person name="Jiang R.H."/>
            <person name="Johnson J."/>
            <person name="Krajaejun T."/>
            <person name="Lin H."/>
            <person name="Meijer H.J."/>
            <person name="Moore B."/>
            <person name="Morris P."/>
            <person name="Phuntmart V."/>
            <person name="Puiu D."/>
            <person name="Shetty J."/>
            <person name="Stajich J.E."/>
            <person name="Tripathy S."/>
            <person name="Wawra S."/>
            <person name="van West P."/>
            <person name="Whitty B.R."/>
            <person name="Coutinho P.M."/>
            <person name="Henrissat B."/>
            <person name="Martin F."/>
            <person name="Thomas P.D."/>
            <person name="Tyler B.M."/>
            <person name="De Vries R.P."/>
            <person name="Kamoun S."/>
            <person name="Yandell M."/>
            <person name="Tisserat N."/>
            <person name="Buell C.R."/>
        </authorList>
    </citation>
    <scope>NUCLEOTIDE SEQUENCE</scope>
    <source>
        <strain evidence="4">DAOM:BR144</strain>
    </source>
</reference>
<dbReference type="SMART" id="SM00239">
    <property type="entry name" value="C2"/>
    <property type="match status" value="1"/>
</dbReference>
<dbReference type="STRING" id="431595.K3X4F6"/>
<sequence length="669" mass="73659">MVPKSPPLKILVASWNVGNAMPPKQASKIHDWIPEGGGEFDVIVVGLQESSYREKSSSCDVGPEDTGILSSRTSSMTMTPLSPDADTLDPNDSRSSPRTRSRTGDWESENDDQGDAGSDCDGDAGDADAGDADAVASENEGELDAALATARRLARESSMASASSPRKQSLSQQIDGDDITLDHEQGSGPSTDSGVARAPLAAGDVIVKRSRTKKSIRRVSKLVRQVSANLRDSVAEVLDYPFNRQLYLHLGDKFALVGKVELMEMRLFMYVQTKHSVTGIEKATVPTGLGSVLGNKGGLIFKMVVQNTSLCFVSCHLAAHQDQKFLDKRNSDCASILGTNFAMKKVSLDHQFDHCFWFGDLNYRVDLNYIKPRERSSEQHFAEVLACVRAKKWALLNNNDQLKHQIEEKKALSGWELPPALFPPTFKRIRHAPDEYNPQRIPSYCDRVLHKSLPGRRAHLKLQRFTCIESISSSDHKPVRAEFHVTPTPPISLNTTLSTAQATRVEIVELCALDLIGMDMTGLSDPYIKFYSVPQHALQVEPSGSHPTTTTIMNTLSPVWRDAQVPKLYVQCVEEKDVKLVHLILLFMDYDTTSADDVLGVTTLSLDKYCLARPRFVPFDVPIVRYGKAAGSVSGKIRVTMPHQADMVRADSASSYPQRSIATCHCSVS</sequence>
<evidence type="ECO:0000256" key="1">
    <source>
        <dbReference type="SAM" id="MobiDB-lite"/>
    </source>
</evidence>
<dbReference type="EMBL" id="GL376601">
    <property type="status" value="NOT_ANNOTATED_CDS"/>
    <property type="molecule type" value="Genomic_DNA"/>
</dbReference>
<dbReference type="Gene3D" id="2.60.40.150">
    <property type="entry name" value="C2 domain"/>
    <property type="match status" value="1"/>
</dbReference>
<dbReference type="SUPFAM" id="SSF49562">
    <property type="entry name" value="C2 domain (Calcium/lipid-binding domain, CaLB)"/>
    <property type="match status" value="1"/>
</dbReference>
<feature type="region of interest" description="Disordered" evidence="1">
    <location>
        <begin position="51"/>
        <end position="173"/>
    </location>
</feature>
<dbReference type="PROSITE" id="PS50004">
    <property type="entry name" value="C2"/>
    <property type="match status" value="1"/>
</dbReference>
<dbReference type="PANTHER" id="PTHR11200">
    <property type="entry name" value="INOSITOL 5-PHOSPHATASE"/>
    <property type="match status" value="1"/>
</dbReference>
<dbReference type="InParanoid" id="K3X4F6"/>
<proteinExistence type="predicted"/>
<dbReference type="AlphaFoldDB" id="K3X4F6"/>
<dbReference type="OMA" id="LETCKNH"/>
<feature type="domain" description="C2" evidence="2">
    <location>
        <begin position="485"/>
        <end position="619"/>
    </location>
</feature>
<dbReference type="Pfam" id="PF00168">
    <property type="entry name" value="C2"/>
    <property type="match status" value="1"/>
</dbReference>
<keyword evidence="4" id="KW-1185">Reference proteome</keyword>
<dbReference type="Pfam" id="PF22669">
    <property type="entry name" value="Exo_endo_phos2"/>
    <property type="match status" value="1"/>
</dbReference>
<dbReference type="GO" id="GO:0004439">
    <property type="term" value="F:phosphatidylinositol-4,5-bisphosphate 5-phosphatase activity"/>
    <property type="evidence" value="ECO:0007669"/>
    <property type="project" value="TreeGrafter"/>
</dbReference>
<accession>K3X4F6</accession>
<dbReference type="InterPro" id="IPR036691">
    <property type="entry name" value="Endo/exonu/phosph_ase_sf"/>
</dbReference>